<evidence type="ECO:0000313" key="2">
    <source>
        <dbReference type="Proteomes" id="UP000284120"/>
    </source>
</evidence>
<dbReference type="AlphaFoldDB" id="A0A3S3SS85"/>
<name>A0A3S3SS85_9SPHI</name>
<protein>
    <submittedName>
        <fullName evidence="1">Uncharacterized protein</fullName>
    </submittedName>
</protein>
<dbReference type="Proteomes" id="UP000284120">
    <property type="component" value="Unassembled WGS sequence"/>
</dbReference>
<organism evidence="1 2">
    <name type="scientific">Pedobacter chitinilyticus</name>
    <dbReference type="NCBI Taxonomy" id="2233776"/>
    <lineage>
        <taxon>Bacteria</taxon>
        <taxon>Pseudomonadati</taxon>
        <taxon>Bacteroidota</taxon>
        <taxon>Sphingobacteriia</taxon>
        <taxon>Sphingobacteriales</taxon>
        <taxon>Sphingobacteriaceae</taxon>
        <taxon>Pedobacter</taxon>
    </lineage>
</organism>
<comment type="caution">
    <text evidence="1">The sequence shown here is derived from an EMBL/GenBank/DDBJ whole genome shotgun (WGS) entry which is preliminary data.</text>
</comment>
<sequence length="81" mass="9385">MNEKEVFHIELEIAGKIEALRVERDLFLAAESIYEIYQGAMHLARIWPEFDKDTGQRWVSTDLIGPNVLEQIGRAIESRRA</sequence>
<accession>A0A3S3SS85</accession>
<dbReference type="EMBL" id="SAYW01000002">
    <property type="protein sequence ID" value="RWU08165.1"/>
    <property type="molecule type" value="Genomic_DNA"/>
</dbReference>
<keyword evidence="2" id="KW-1185">Reference proteome</keyword>
<dbReference type="RefSeq" id="WP_113646689.1">
    <property type="nucleotide sequence ID" value="NZ_QMHN01000002.1"/>
</dbReference>
<reference evidence="1 2" key="1">
    <citation type="submission" date="2018-06" db="EMBL/GenBank/DDBJ databases">
        <title>Pedobacter endophyticus sp. nov., an endophytic bacterium isolated from a leaf of Triticum aestivum.</title>
        <authorList>
            <person name="Zhang L."/>
        </authorList>
    </citation>
    <scope>NUCLEOTIDE SEQUENCE [LARGE SCALE GENOMIC DNA]</scope>
    <source>
        <strain evidence="1 2">CM134L-2</strain>
    </source>
</reference>
<evidence type="ECO:0000313" key="1">
    <source>
        <dbReference type="EMBL" id="RWU08165.1"/>
    </source>
</evidence>
<gene>
    <name evidence="1" type="ORF">DPV69_07225</name>
</gene>
<proteinExistence type="predicted"/>